<gene>
    <name evidence="1" type="ORF">EVS84_11685</name>
</gene>
<reference evidence="1 2" key="1">
    <citation type="submission" date="2019-02" db="EMBL/GenBank/DDBJ databases">
        <title>Genome of Pseudomonas korensis isolated from heavy metal contaminated environment.</title>
        <authorList>
            <person name="Ayangbenro A.S."/>
            <person name="Babalola O."/>
        </authorList>
    </citation>
    <scope>NUCLEOTIDE SEQUENCE [LARGE SCALE GENOMIC DNA]</scope>
    <source>
        <strain evidence="1 2">AB36</strain>
    </source>
</reference>
<proteinExistence type="predicted"/>
<sequence length="100" mass="11060">MKSSKVSALTTEHFQRLMEHAYACFELDCKQACRGLKVSMAVNVFGLGTLLPNNFAEETTVPPADEHPAVDDALPTMPVFAKRALASRNRSIEVAEPFHR</sequence>
<protein>
    <submittedName>
        <fullName evidence="1">Uncharacterized protein</fullName>
    </submittedName>
</protein>
<dbReference type="EMBL" id="SEUB01000004">
    <property type="protein sequence ID" value="RYM41822.1"/>
    <property type="molecule type" value="Genomic_DNA"/>
</dbReference>
<evidence type="ECO:0000313" key="1">
    <source>
        <dbReference type="EMBL" id="RYM41822.1"/>
    </source>
</evidence>
<name>A0A4Q4L645_9PSED</name>
<dbReference type="RefSeq" id="WP_129998492.1">
    <property type="nucleotide sequence ID" value="NZ_SEUB01000004.1"/>
</dbReference>
<evidence type="ECO:0000313" key="2">
    <source>
        <dbReference type="Proteomes" id="UP000291107"/>
    </source>
</evidence>
<comment type="caution">
    <text evidence="1">The sequence shown here is derived from an EMBL/GenBank/DDBJ whole genome shotgun (WGS) entry which is preliminary data.</text>
</comment>
<organism evidence="1 2">
    <name type="scientific">Pseudomonas koreensis</name>
    <dbReference type="NCBI Taxonomy" id="198620"/>
    <lineage>
        <taxon>Bacteria</taxon>
        <taxon>Pseudomonadati</taxon>
        <taxon>Pseudomonadota</taxon>
        <taxon>Gammaproteobacteria</taxon>
        <taxon>Pseudomonadales</taxon>
        <taxon>Pseudomonadaceae</taxon>
        <taxon>Pseudomonas</taxon>
    </lineage>
</organism>
<accession>A0A4Q4L645</accession>
<dbReference type="Proteomes" id="UP000291107">
    <property type="component" value="Unassembled WGS sequence"/>
</dbReference>
<dbReference type="AlphaFoldDB" id="A0A4Q4L645"/>